<sequence>MPATVEDTIADIATVFHWSPNVFDEMELDELMQWRGKPVNGQNIKNKVRCKIYENFTAL</sequence>
<dbReference type="Proteomes" id="UP000237229">
    <property type="component" value="Unassembled WGS sequence"/>
</dbReference>
<dbReference type="EMBL" id="PQVI01000152">
    <property type="protein sequence ID" value="POY41613.1"/>
    <property type="molecule type" value="Genomic_DNA"/>
</dbReference>
<dbReference type="InterPro" id="IPR009493">
    <property type="entry name" value="P2_GpE"/>
</dbReference>
<proteinExistence type="predicted"/>
<accession>A0ABX4ZQ29</accession>
<reference evidence="1 2" key="1">
    <citation type="submission" date="2018-02" db="EMBL/GenBank/DDBJ databases">
        <title>Classification genera of Pasteurellaceae by whole genome sequence comparison.</title>
        <authorList>
            <person name="Christensen H."/>
        </authorList>
    </citation>
    <scope>NUCLEOTIDE SEQUENCE [LARGE SCALE GENOMIC DNA]</scope>
    <source>
        <strain evidence="1 2">20186H4H1</strain>
    </source>
</reference>
<gene>
    <name evidence="1" type="ORF">C3Z13_11150</name>
</gene>
<evidence type="ECO:0000313" key="2">
    <source>
        <dbReference type="Proteomes" id="UP000237229"/>
    </source>
</evidence>
<name>A0ABX4ZQ29_9PAST</name>
<comment type="caution">
    <text evidence="1">The sequence shown here is derived from an EMBL/GenBank/DDBJ whole genome shotgun (WGS) entry which is preliminary data.</text>
</comment>
<evidence type="ECO:0000313" key="1">
    <source>
        <dbReference type="EMBL" id="POY41613.1"/>
    </source>
</evidence>
<evidence type="ECO:0008006" key="3">
    <source>
        <dbReference type="Google" id="ProtNLM"/>
    </source>
</evidence>
<protein>
    <recommendedName>
        <fullName evidence="3">GpE family phage tail protein</fullName>
    </recommendedName>
</protein>
<dbReference type="Pfam" id="PF06528">
    <property type="entry name" value="Phage_P2_GpE"/>
    <property type="match status" value="1"/>
</dbReference>
<keyword evidence="2" id="KW-1185">Reference proteome</keyword>
<organism evidence="1 2">
    <name type="scientific">Avibacterium endocarditidis</name>
    <dbReference type="NCBI Taxonomy" id="380674"/>
    <lineage>
        <taxon>Bacteria</taxon>
        <taxon>Pseudomonadati</taxon>
        <taxon>Pseudomonadota</taxon>
        <taxon>Gammaproteobacteria</taxon>
        <taxon>Pasteurellales</taxon>
        <taxon>Pasteurellaceae</taxon>
        <taxon>Avibacterium</taxon>
    </lineage>
</organism>